<dbReference type="EMBL" id="CABFNQ020000642">
    <property type="protein sequence ID" value="CAH0020305.1"/>
    <property type="molecule type" value="Genomic_DNA"/>
</dbReference>
<organism evidence="2 3">
    <name type="scientific">Clonostachys rhizophaga</name>
    <dbReference type="NCBI Taxonomy" id="160324"/>
    <lineage>
        <taxon>Eukaryota</taxon>
        <taxon>Fungi</taxon>
        <taxon>Dikarya</taxon>
        <taxon>Ascomycota</taxon>
        <taxon>Pezizomycotina</taxon>
        <taxon>Sordariomycetes</taxon>
        <taxon>Hypocreomycetidae</taxon>
        <taxon>Hypocreales</taxon>
        <taxon>Bionectriaceae</taxon>
        <taxon>Clonostachys</taxon>
    </lineage>
</organism>
<keyword evidence="1" id="KW-0812">Transmembrane</keyword>
<sequence>MFLLFCIDLSRIADARGQLARFWIFMYRVSPLTYLLEGLAVAGLADIDLTCSSTEVQSIPVANNSLGLTYGEYLSALVRDSGGRVLNPSDAAESHYCPVASVNTILESYGMGLDHTWRNVGLLVVYVVANILATFGFYWLRLSSKKKAGGE</sequence>
<feature type="transmembrane region" description="Helical" evidence="1">
    <location>
        <begin position="120"/>
        <end position="140"/>
    </location>
</feature>
<evidence type="ECO:0000313" key="2">
    <source>
        <dbReference type="EMBL" id="CAH0020305.1"/>
    </source>
</evidence>
<gene>
    <name evidence="2" type="ORF">CRHIZ90672A_00013805</name>
</gene>
<dbReference type="AlphaFoldDB" id="A0A9N9YJI2"/>
<evidence type="ECO:0000313" key="3">
    <source>
        <dbReference type="Proteomes" id="UP000696573"/>
    </source>
</evidence>
<evidence type="ECO:0000256" key="1">
    <source>
        <dbReference type="SAM" id="Phobius"/>
    </source>
</evidence>
<reference evidence="2" key="1">
    <citation type="submission" date="2021-10" db="EMBL/GenBank/DDBJ databases">
        <authorList>
            <person name="Piombo E."/>
        </authorList>
    </citation>
    <scope>NUCLEOTIDE SEQUENCE</scope>
</reference>
<accession>A0A9N9YJI2</accession>
<protein>
    <recommendedName>
        <fullName evidence="4">CDR ABC transporter domain-containing protein</fullName>
    </recommendedName>
</protein>
<keyword evidence="1" id="KW-1133">Transmembrane helix</keyword>
<name>A0A9N9YJI2_9HYPO</name>
<keyword evidence="3" id="KW-1185">Reference proteome</keyword>
<keyword evidence="1" id="KW-0472">Membrane</keyword>
<comment type="caution">
    <text evidence="2">The sequence shown here is derived from an EMBL/GenBank/DDBJ whole genome shotgun (WGS) entry which is preliminary data.</text>
</comment>
<proteinExistence type="predicted"/>
<evidence type="ECO:0008006" key="4">
    <source>
        <dbReference type="Google" id="ProtNLM"/>
    </source>
</evidence>
<dbReference type="Proteomes" id="UP000696573">
    <property type="component" value="Unassembled WGS sequence"/>
</dbReference>
<dbReference type="OrthoDB" id="245989at2759"/>